<keyword evidence="5 7" id="KW-0067">ATP-binding</keyword>
<dbReference type="RefSeq" id="WP_155589300.1">
    <property type="nucleotide sequence ID" value="NZ_WNLP01000012.1"/>
</dbReference>
<name>A0A7K1J7A2_9BIFI</name>
<evidence type="ECO:0000256" key="5">
    <source>
        <dbReference type="ARBA" id="ARBA00022840"/>
    </source>
</evidence>
<evidence type="ECO:0000256" key="1">
    <source>
        <dbReference type="ARBA" id="ARBA00022490"/>
    </source>
</evidence>
<comment type="subcellular location">
    <subcellularLocation>
        <location evidence="7">Cytoplasm</location>
    </subcellularLocation>
</comment>
<dbReference type="CDD" id="cd01992">
    <property type="entry name" value="TilS_N"/>
    <property type="match status" value="1"/>
</dbReference>
<dbReference type="Pfam" id="PF01171">
    <property type="entry name" value="ATP_bind_3"/>
    <property type="match status" value="1"/>
</dbReference>
<feature type="domain" description="tRNA(Ile)-lysidine synthase substrate-binding" evidence="9">
    <location>
        <begin position="300"/>
        <end position="356"/>
    </location>
</feature>
<dbReference type="InterPro" id="IPR012094">
    <property type="entry name" value="tRNA_Ile_lys_synt"/>
</dbReference>
<gene>
    <name evidence="7" type="primary">tilS</name>
    <name evidence="10" type="ORF">GSD1FS_1875</name>
</gene>
<evidence type="ECO:0000313" key="10">
    <source>
        <dbReference type="EMBL" id="MUH60502.1"/>
    </source>
</evidence>
<comment type="function">
    <text evidence="7">Ligates lysine onto the cytidine present at position 34 of the AUA codon-specific tRNA(Ile) that contains the anticodon CAU, in an ATP-dependent manner. Cytidine is converted to lysidine, thus changing the amino acid specificity of the tRNA from methionine to isoleucine.</text>
</comment>
<evidence type="ECO:0000313" key="11">
    <source>
        <dbReference type="Proteomes" id="UP000487882"/>
    </source>
</evidence>
<keyword evidence="4 7" id="KW-0547">Nucleotide-binding</keyword>
<keyword evidence="11" id="KW-1185">Reference proteome</keyword>
<evidence type="ECO:0000259" key="8">
    <source>
        <dbReference type="Pfam" id="PF01171"/>
    </source>
</evidence>
<evidence type="ECO:0000256" key="2">
    <source>
        <dbReference type="ARBA" id="ARBA00022598"/>
    </source>
</evidence>
<feature type="binding site" evidence="7">
    <location>
        <begin position="50"/>
        <end position="55"/>
    </location>
    <ligand>
        <name>ATP</name>
        <dbReference type="ChEBI" id="CHEBI:30616"/>
    </ligand>
</feature>
<dbReference type="SUPFAM" id="SSF52402">
    <property type="entry name" value="Adenine nucleotide alpha hydrolases-like"/>
    <property type="match status" value="1"/>
</dbReference>
<accession>A0A7K1J7A2</accession>
<dbReference type="InterPro" id="IPR012795">
    <property type="entry name" value="tRNA_Ile_lys_synt_N"/>
</dbReference>
<dbReference type="GO" id="GO:0032267">
    <property type="term" value="F:tRNA(Ile)-lysidine synthase activity"/>
    <property type="evidence" value="ECO:0007669"/>
    <property type="project" value="UniProtKB-EC"/>
</dbReference>
<protein>
    <recommendedName>
        <fullName evidence="7">tRNA(Ile)-lysidine synthase</fullName>
        <ecNumber evidence="7">6.3.4.19</ecNumber>
    </recommendedName>
    <alternativeName>
        <fullName evidence="7">tRNA(Ile)-2-lysyl-cytidine synthase</fullName>
    </alternativeName>
    <alternativeName>
        <fullName evidence="7">tRNA(Ile)-lysidine synthetase</fullName>
    </alternativeName>
</protein>
<keyword evidence="3 7" id="KW-0819">tRNA processing</keyword>
<dbReference type="PANTHER" id="PTHR43033">
    <property type="entry name" value="TRNA(ILE)-LYSIDINE SYNTHASE-RELATED"/>
    <property type="match status" value="1"/>
</dbReference>
<proteinExistence type="inferred from homology"/>
<organism evidence="10 11">
    <name type="scientific">Bifidobacterium canis</name>
    <dbReference type="NCBI Taxonomy" id="2610880"/>
    <lineage>
        <taxon>Bacteria</taxon>
        <taxon>Bacillati</taxon>
        <taxon>Actinomycetota</taxon>
        <taxon>Actinomycetes</taxon>
        <taxon>Bifidobacteriales</taxon>
        <taxon>Bifidobacteriaceae</taxon>
        <taxon>Bifidobacterium</taxon>
    </lineage>
</organism>
<sequence>MAYSAAMKAAIGALRPMLETHGLGMQSPEFAKHGEHKPAQDAPLVFVACSGGRDSLALAACARTVCSAWGLRCGALIVDHHVQDGSEEVARQAAQSCNALGLEPVMVINVDVHDDGQGLEAAARTARYAALVKTAKLWRASAVLLAHTKNDQAETVLIDLIRAAGTDAFAGMSDEQLIDGVLFLRPFLTISRAQTTQICEDAELRYWDDPTNGDAIPTDTALPRDYPLRSRIRHDLVPYLSAFAGCDIVERLASVTQIVRRDVSALQEEAERACAQTVEFESGIPAAEQQVKLFANIDARALAQYSEAIRYRVIAQTLAQCGLQFAARHVSAVDRLVSQWHGQGKVSLPSKYSAKRKAHVIRICEDVSHANRRCAKSNRS</sequence>
<dbReference type="Gene3D" id="3.40.50.620">
    <property type="entry name" value="HUPs"/>
    <property type="match status" value="1"/>
</dbReference>
<dbReference type="GO" id="GO:0006400">
    <property type="term" value="P:tRNA modification"/>
    <property type="evidence" value="ECO:0007669"/>
    <property type="project" value="UniProtKB-UniRule"/>
</dbReference>
<comment type="catalytic activity">
    <reaction evidence="6 7">
        <text>cytidine(34) in tRNA(Ile2) + L-lysine + ATP = lysidine(34) in tRNA(Ile2) + AMP + diphosphate + H(+)</text>
        <dbReference type="Rhea" id="RHEA:43744"/>
        <dbReference type="Rhea" id="RHEA-COMP:10625"/>
        <dbReference type="Rhea" id="RHEA-COMP:10670"/>
        <dbReference type="ChEBI" id="CHEBI:15378"/>
        <dbReference type="ChEBI" id="CHEBI:30616"/>
        <dbReference type="ChEBI" id="CHEBI:32551"/>
        <dbReference type="ChEBI" id="CHEBI:33019"/>
        <dbReference type="ChEBI" id="CHEBI:82748"/>
        <dbReference type="ChEBI" id="CHEBI:83665"/>
        <dbReference type="ChEBI" id="CHEBI:456215"/>
        <dbReference type="EC" id="6.3.4.19"/>
    </reaction>
</comment>
<dbReference type="HAMAP" id="MF_01161">
    <property type="entry name" value="tRNA_Ile_lys_synt"/>
    <property type="match status" value="1"/>
</dbReference>
<evidence type="ECO:0000256" key="6">
    <source>
        <dbReference type="ARBA" id="ARBA00048539"/>
    </source>
</evidence>
<dbReference type="NCBIfam" id="TIGR02432">
    <property type="entry name" value="lysidine_TilS_N"/>
    <property type="match status" value="1"/>
</dbReference>
<dbReference type="EC" id="6.3.4.19" evidence="7"/>
<evidence type="ECO:0000259" key="9">
    <source>
        <dbReference type="Pfam" id="PF09179"/>
    </source>
</evidence>
<feature type="domain" description="tRNA(Ile)-lysidine/2-thiocytidine synthase N-terminal" evidence="8">
    <location>
        <begin position="45"/>
        <end position="214"/>
    </location>
</feature>
<dbReference type="SUPFAM" id="SSF82829">
    <property type="entry name" value="MesJ substrate recognition domain-like"/>
    <property type="match status" value="1"/>
</dbReference>
<dbReference type="InterPro" id="IPR011063">
    <property type="entry name" value="TilS/TtcA_N"/>
</dbReference>
<comment type="similarity">
    <text evidence="7">Belongs to the tRNA(Ile)-lysidine synthase family.</text>
</comment>
<reference evidence="10 11" key="1">
    <citation type="submission" date="2019-09" db="EMBL/GenBank/DDBJ databases">
        <title>Bifidobacterium canis sp. nov., isolated from the digestive tract of German Shepherd dog puppy.</title>
        <authorList>
            <person name="Bunesova V."/>
        </authorList>
    </citation>
    <scope>NUCLEOTIDE SEQUENCE [LARGE SCALE GENOMIC DNA]</scope>
    <source>
        <strain evidence="10 11">GSD1FS</strain>
    </source>
</reference>
<dbReference type="GO" id="GO:0005524">
    <property type="term" value="F:ATP binding"/>
    <property type="evidence" value="ECO:0007669"/>
    <property type="project" value="UniProtKB-UniRule"/>
</dbReference>
<evidence type="ECO:0000256" key="7">
    <source>
        <dbReference type="HAMAP-Rule" id="MF_01161"/>
    </source>
</evidence>
<keyword evidence="2 7" id="KW-0436">Ligase</keyword>
<dbReference type="InterPro" id="IPR014729">
    <property type="entry name" value="Rossmann-like_a/b/a_fold"/>
</dbReference>
<comment type="caution">
    <text evidence="10">The sequence shown here is derived from an EMBL/GenBank/DDBJ whole genome shotgun (WGS) entry which is preliminary data.</text>
</comment>
<evidence type="ECO:0000256" key="3">
    <source>
        <dbReference type="ARBA" id="ARBA00022694"/>
    </source>
</evidence>
<dbReference type="GO" id="GO:0005737">
    <property type="term" value="C:cytoplasm"/>
    <property type="evidence" value="ECO:0007669"/>
    <property type="project" value="UniProtKB-SubCell"/>
</dbReference>
<keyword evidence="1 7" id="KW-0963">Cytoplasm</keyword>
<dbReference type="Pfam" id="PF09179">
    <property type="entry name" value="TilS"/>
    <property type="match status" value="1"/>
</dbReference>
<comment type="domain">
    <text evidence="7">The N-terminal region contains the highly conserved SGGXDS motif, predicted to be a P-loop motif involved in ATP binding.</text>
</comment>
<dbReference type="AlphaFoldDB" id="A0A7K1J7A2"/>
<dbReference type="Proteomes" id="UP000487882">
    <property type="component" value="Unassembled WGS sequence"/>
</dbReference>
<dbReference type="Gene3D" id="1.20.59.20">
    <property type="match status" value="1"/>
</dbReference>
<dbReference type="EMBL" id="WNLP01000012">
    <property type="protein sequence ID" value="MUH60502.1"/>
    <property type="molecule type" value="Genomic_DNA"/>
</dbReference>
<dbReference type="InterPro" id="IPR015262">
    <property type="entry name" value="tRNA_Ile_lys_synt_subst-bd"/>
</dbReference>
<evidence type="ECO:0000256" key="4">
    <source>
        <dbReference type="ARBA" id="ARBA00022741"/>
    </source>
</evidence>
<dbReference type="PANTHER" id="PTHR43033:SF1">
    <property type="entry name" value="TRNA(ILE)-LYSIDINE SYNTHASE-RELATED"/>
    <property type="match status" value="1"/>
</dbReference>